<keyword evidence="9 10" id="KW-0289">Folate biosynthesis</keyword>
<evidence type="ECO:0000256" key="5">
    <source>
        <dbReference type="ARBA" id="ARBA00012458"/>
    </source>
</evidence>
<comment type="cofactor">
    <cofactor evidence="2 10">
        <name>Mg(2+)</name>
        <dbReference type="ChEBI" id="CHEBI:18420"/>
    </cofactor>
</comment>
<dbReference type="Pfam" id="PF00809">
    <property type="entry name" value="Pterin_bind"/>
    <property type="match status" value="1"/>
</dbReference>
<organism evidence="12 13">
    <name type="scientific">Catenulispora subtropica</name>
    <dbReference type="NCBI Taxonomy" id="450798"/>
    <lineage>
        <taxon>Bacteria</taxon>
        <taxon>Bacillati</taxon>
        <taxon>Actinomycetota</taxon>
        <taxon>Actinomycetes</taxon>
        <taxon>Catenulisporales</taxon>
        <taxon>Catenulisporaceae</taxon>
        <taxon>Catenulispora</taxon>
    </lineage>
</organism>
<comment type="similarity">
    <text evidence="4 10">Belongs to the DHPS family.</text>
</comment>
<evidence type="ECO:0000259" key="11">
    <source>
        <dbReference type="PROSITE" id="PS50972"/>
    </source>
</evidence>
<evidence type="ECO:0000256" key="8">
    <source>
        <dbReference type="ARBA" id="ARBA00022842"/>
    </source>
</evidence>
<dbReference type="PROSITE" id="PS00793">
    <property type="entry name" value="DHPS_2"/>
    <property type="match status" value="1"/>
</dbReference>
<sequence length="293" mass="30393">MNAPGRPLNRSQTVRGLPDFGRCAVFGVVNVTPDSFSDGGEYYADGDTAKAVAHGLRLHRHGVDVVDVGGESTRPGAARVSPEQELGRVLPVVEALAGAGVRVSVDTMRASVAQAALEAGAVIVNDVSGGLADPAMFPLVASSGVPYILMHWRGHSTDMMARAVYGDVVKDVIEELQARYDAALAAGIAEDQVILDPGLGFAKNADHNWALLAHLEKLESLGRPLLIAASRKNFLGRLLPDASGEPRPPHGRDAATTALSALVAAAGTWGVRAHDALGTLDAVRVAAALAAAR</sequence>
<evidence type="ECO:0000256" key="3">
    <source>
        <dbReference type="ARBA" id="ARBA00004763"/>
    </source>
</evidence>
<dbReference type="PANTHER" id="PTHR20941:SF1">
    <property type="entry name" value="FOLIC ACID SYNTHESIS PROTEIN FOL1"/>
    <property type="match status" value="1"/>
</dbReference>
<comment type="function">
    <text evidence="10">Catalyzes the condensation of para-aminobenzoate (pABA) with 6-hydroxymethyl-7,8-dihydropterin diphosphate (DHPt-PP) to form 7,8-dihydropteroate (H2Pte), the immediate precursor of folate derivatives.</text>
</comment>
<evidence type="ECO:0000256" key="1">
    <source>
        <dbReference type="ARBA" id="ARBA00000012"/>
    </source>
</evidence>
<dbReference type="NCBIfam" id="TIGR01496">
    <property type="entry name" value="DHPS"/>
    <property type="match status" value="1"/>
</dbReference>
<comment type="caution">
    <text evidence="12">The sequence shown here is derived from an EMBL/GenBank/DDBJ whole genome shotgun (WGS) entry which is preliminary data.</text>
</comment>
<dbReference type="SUPFAM" id="SSF51717">
    <property type="entry name" value="Dihydropteroate synthetase-like"/>
    <property type="match status" value="1"/>
</dbReference>
<evidence type="ECO:0000256" key="6">
    <source>
        <dbReference type="ARBA" id="ARBA00022679"/>
    </source>
</evidence>
<evidence type="ECO:0000256" key="9">
    <source>
        <dbReference type="ARBA" id="ARBA00022909"/>
    </source>
</evidence>
<evidence type="ECO:0000256" key="10">
    <source>
        <dbReference type="RuleBase" id="RU361205"/>
    </source>
</evidence>
<dbReference type="PANTHER" id="PTHR20941">
    <property type="entry name" value="FOLATE SYNTHESIS PROTEINS"/>
    <property type="match status" value="1"/>
</dbReference>
<evidence type="ECO:0000256" key="4">
    <source>
        <dbReference type="ARBA" id="ARBA00009503"/>
    </source>
</evidence>
<keyword evidence="6 10" id="KW-0808">Transferase</keyword>
<dbReference type="EC" id="2.5.1.15" evidence="5 10"/>
<dbReference type="InterPro" id="IPR045031">
    <property type="entry name" value="DHP_synth-like"/>
</dbReference>
<evidence type="ECO:0000256" key="2">
    <source>
        <dbReference type="ARBA" id="ARBA00001946"/>
    </source>
</evidence>
<comment type="pathway">
    <text evidence="3 10">Cofactor biosynthesis; tetrahydrofolate biosynthesis; 7,8-dihydrofolate from 2-amino-4-hydroxy-6-hydroxymethyl-7,8-dihydropteridine diphosphate and 4-aminobenzoate: step 1/2.</text>
</comment>
<reference evidence="13" key="1">
    <citation type="journal article" date="2019" name="Int. J. Syst. Evol. Microbiol.">
        <title>The Global Catalogue of Microorganisms (GCM) 10K type strain sequencing project: providing services to taxonomists for standard genome sequencing and annotation.</title>
        <authorList>
            <consortium name="The Broad Institute Genomics Platform"/>
            <consortium name="The Broad Institute Genome Sequencing Center for Infectious Disease"/>
            <person name="Wu L."/>
            <person name="Ma J."/>
        </authorList>
    </citation>
    <scope>NUCLEOTIDE SEQUENCE [LARGE SCALE GENOMIC DNA]</scope>
    <source>
        <strain evidence="13">JCM 16013</strain>
    </source>
</reference>
<dbReference type="PROSITE" id="PS00792">
    <property type="entry name" value="DHPS_1"/>
    <property type="match status" value="1"/>
</dbReference>
<dbReference type="CDD" id="cd00739">
    <property type="entry name" value="DHPS"/>
    <property type="match status" value="1"/>
</dbReference>
<dbReference type="InterPro" id="IPR000489">
    <property type="entry name" value="Pterin-binding_dom"/>
</dbReference>
<name>A0ABP5EKP9_9ACTN</name>
<gene>
    <name evidence="12" type="primary">folP_2</name>
    <name evidence="12" type="ORF">GCM10009838_75440</name>
</gene>
<evidence type="ECO:0000313" key="12">
    <source>
        <dbReference type="EMBL" id="GAA1998980.1"/>
    </source>
</evidence>
<keyword evidence="7 10" id="KW-0479">Metal-binding</keyword>
<feature type="domain" description="Pterin-binding" evidence="11">
    <location>
        <begin position="23"/>
        <end position="284"/>
    </location>
</feature>
<accession>A0ABP5EKP9</accession>
<dbReference type="RefSeq" id="WP_344661994.1">
    <property type="nucleotide sequence ID" value="NZ_BAAAQM010000063.1"/>
</dbReference>
<dbReference type="Gene3D" id="3.20.20.20">
    <property type="entry name" value="Dihydropteroate synthase-like"/>
    <property type="match status" value="1"/>
</dbReference>
<dbReference type="EMBL" id="BAAAQM010000063">
    <property type="protein sequence ID" value="GAA1998980.1"/>
    <property type="molecule type" value="Genomic_DNA"/>
</dbReference>
<dbReference type="InterPro" id="IPR006390">
    <property type="entry name" value="DHP_synth_dom"/>
</dbReference>
<protein>
    <recommendedName>
        <fullName evidence="5 10">Dihydropteroate synthase</fullName>
        <shortName evidence="10">DHPS</shortName>
        <ecNumber evidence="5 10">2.5.1.15</ecNumber>
    </recommendedName>
    <alternativeName>
        <fullName evidence="10">Dihydropteroate pyrophosphorylase</fullName>
    </alternativeName>
</protein>
<evidence type="ECO:0000256" key="7">
    <source>
        <dbReference type="ARBA" id="ARBA00022723"/>
    </source>
</evidence>
<keyword evidence="13" id="KW-1185">Reference proteome</keyword>
<dbReference type="Proteomes" id="UP001499854">
    <property type="component" value="Unassembled WGS sequence"/>
</dbReference>
<keyword evidence="8 10" id="KW-0460">Magnesium</keyword>
<dbReference type="PROSITE" id="PS50972">
    <property type="entry name" value="PTERIN_BINDING"/>
    <property type="match status" value="1"/>
</dbReference>
<comment type="catalytic activity">
    <reaction evidence="1">
        <text>(7,8-dihydropterin-6-yl)methyl diphosphate + 4-aminobenzoate = 7,8-dihydropteroate + diphosphate</text>
        <dbReference type="Rhea" id="RHEA:19949"/>
        <dbReference type="ChEBI" id="CHEBI:17836"/>
        <dbReference type="ChEBI" id="CHEBI:17839"/>
        <dbReference type="ChEBI" id="CHEBI:33019"/>
        <dbReference type="ChEBI" id="CHEBI:72950"/>
        <dbReference type="EC" id="2.5.1.15"/>
    </reaction>
</comment>
<evidence type="ECO:0000313" key="13">
    <source>
        <dbReference type="Proteomes" id="UP001499854"/>
    </source>
</evidence>
<dbReference type="InterPro" id="IPR011005">
    <property type="entry name" value="Dihydropteroate_synth-like_sf"/>
</dbReference>
<proteinExistence type="inferred from homology"/>